<evidence type="ECO:0000256" key="3">
    <source>
        <dbReference type="ARBA" id="ARBA00022692"/>
    </source>
</evidence>
<evidence type="ECO:0000256" key="5">
    <source>
        <dbReference type="ARBA" id="ARBA00023136"/>
    </source>
</evidence>
<dbReference type="Proteomes" id="UP001328107">
    <property type="component" value="Unassembled WGS sequence"/>
</dbReference>
<comment type="similarity">
    <text evidence="2 6">Belongs to the nematode receptor-like protein srg family.</text>
</comment>
<dbReference type="PANTHER" id="PTHR31627">
    <property type="entry name" value="SERPENTINE RECEPTOR CLASS GAMMA-RELATED"/>
    <property type="match status" value="1"/>
</dbReference>
<accession>A0AAN5IEA6</accession>
<comment type="subcellular location">
    <subcellularLocation>
        <location evidence="1">Membrane</location>
        <topology evidence="1">Multi-pass membrane protein</topology>
    </subcellularLocation>
</comment>
<dbReference type="GO" id="GO:0016020">
    <property type="term" value="C:membrane"/>
    <property type="evidence" value="ECO:0007669"/>
    <property type="project" value="UniProtKB-SubCell"/>
</dbReference>
<dbReference type="GO" id="GO:0004888">
    <property type="term" value="F:transmembrane signaling receptor activity"/>
    <property type="evidence" value="ECO:0007669"/>
    <property type="project" value="InterPro"/>
</dbReference>
<evidence type="ECO:0000256" key="2">
    <source>
        <dbReference type="ARBA" id="ARBA00005692"/>
    </source>
</evidence>
<comment type="caution">
    <text evidence="7">The sequence shown here is derived from an EMBL/GenBank/DDBJ whole genome shotgun (WGS) entry which is preliminary data.</text>
</comment>
<dbReference type="InterPro" id="IPR000609">
    <property type="entry name" value="7TM_GPCR_serpentine_rcpt_Srg"/>
</dbReference>
<evidence type="ECO:0000313" key="7">
    <source>
        <dbReference type="EMBL" id="GMR60855.1"/>
    </source>
</evidence>
<proteinExistence type="inferred from homology"/>
<keyword evidence="4 6" id="KW-1133">Transmembrane helix</keyword>
<evidence type="ECO:0000256" key="4">
    <source>
        <dbReference type="ARBA" id="ARBA00022989"/>
    </source>
</evidence>
<organism evidence="7 8">
    <name type="scientific">Pristionchus mayeri</name>
    <dbReference type="NCBI Taxonomy" id="1317129"/>
    <lineage>
        <taxon>Eukaryota</taxon>
        <taxon>Metazoa</taxon>
        <taxon>Ecdysozoa</taxon>
        <taxon>Nematoda</taxon>
        <taxon>Chromadorea</taxon>
        <taxon>Rhabditida</taxon>
        <taxon>Rhabditina</taxon>
        <taxon>Diplogasteromorpha</taxon>
        <taxon>Diplogasteroidea</taxon>
        <taxon>Neodiplogasteridae</taxon>
        <taxon>Pristionchus</taxon>
    </lineage>
</organism>
<gene>
    <name evidence="7" type="ORF">PMAYCL1PPCAC_31050</name>
</gene>
<dbReference type="GO" id="GO:0007606">
    <property type="term" value="P:sensory perception of chemical stimulus"/>
    <property type="evidence" value="ECO:0007669"/>
    <property type="project" value="UniProtKB-UniRule"/>
</dbReference>
<name>A0AAN5IEA6_9BILA</name>
<dbReference type="Pfam" id="PF02118">
    <property type="entry name" value="Srg"/>
    <property type="match status" value="1"/>
</dbReference>
<feature type="non-terminal residue" evidence="7">
    <location>
        <position position="125"/>
    </location>
</feature>
<feature type="transmembrane region" description="Helical" evidence="6">
    <location>
        <begin position="20"/>
        <end position="42"/>
    </location>
</feature>
<feature type="non-terminal residue" evidence="7">
    <location>
        <position position="1"/>
    </location>
</feature>
<feature type="transmembrane region" description="Helical" evidence="6">
    <location>
        <begin position="92"/>
        <end position="117"/>
    </location>
</feature>
<dbReference type="EMBL" id="BTRK01000006">
    <property type="protein sequence ID" value="GMR60855.1"/>
    <property type="molecule type" value="Genomic_DNA"/>
</dbReference>
<keyword evidence="3 6" id="KW-0812">Transmembrane</keyword>
<evidence type="ECO:0000313" key="8">
    <source>
        <dbReference type="Proteomes" id="UP001328107"/>
    </source>
</evidence>
<reference evidence="8" key="1">
    <citation type="submission" date="2022-10" db="EMBL/GenBank/DDBJ databases">
        <title>Genome assembly of Pristionchus species.</title>
        <authorList>
            <person name="Yoshida K."/>
            <person name="Sommer R.J."/>
        </authorList>
    </citation>
    <scope>NUCLEOTIDE SEQUENCE [LARGE SCALE GENOMIC DNA]</scope>
    <source>
        <strain evidence="8">RS5460</strain>
    </source>
</reference>
<evidence type="ECO:0000256" key="6">
    <source>
        <dbReference type="RuleBase" id="RU280813"/>
    </source>
</evidence>
<keyword evidence="8" id="KW-1185">Reference proteome</keyword>
<dbReference type="InterPro" id="IPR051119">
    <property type="entry name" value="Nematode_SR-like"/>
</dbReference>
<protein>
    <recommendedName>
        <fullName evidence="6">Serpentine receptor class gamma</fullName>
    </recommendedName>
</protein>
<keyword evidence="5 6" id="KW-0472">Membrane</keyword>
<dbReference type="AlphaFoldDB" id="A0AAN5IEA6"/>
<sequence>YFEPYNTGVQLYTNHHAMIQSAILGLFCLTATLISFISYCFVFYRISRLKGRVNKQELKMTILAFALFCSLLFYFSFTFVAAIATALKMPTLLVFIQAYIFFPTFVLAITNPWCLILSGTLKKSK</sequence>
<feature type="transmembrane region" description="Helical" evidence="6">
    <location>
        <begin position="62"/>
        <end position="86"/>
    </location>
</feature>
<dbReference type="PANTHER" id="PTHR31627:SF42">
    <property type="entry name" value="G_PROTEIN_RECEP_F1_2 DOMAIN-CONTAINING PROTEIN-RELATED"/>
    <property type="match status" value="1"/>
</dbReference>
<comment type="caution">
    <text evidence="6">Lacks conserved residue(s) required for the propagation of feature annotation.</text>
</comment>
<evidence type="ECO:0000256" key="1">
    <source>
        <dbReference type="ARBA" id="ARBA00004141"/>
    </source>
</evidence>